<organism evidence="3 4">
    <name type="scientific">Henosepilachna vigintioctopunctata</name>
    <dbReference type="NCBI Taxonomy" id="420089"/>
    <lineage>
        <taxon>Eukaryota</taxon>
        <taxon>Metazoa</taxon>
        <taxon>Ecdysozoa</taxon>
        <taxon>Arthropoda</taxon>
        <taxon>Hexapoda</taxon>
        <taxon>Insecta</taxon>
        <taxon>Pterygota</taxon>
        <taxon>Neoptera</taxon>
        <taxon>Endopterygota</taxon>
        <taxon>Coleoptera</taxon>
        <taxon>Polyphaga</taxon>
        <taxon>Cucujiformia</taxon>
        <taxon>Coccinelloidea</taxon>
        <taxon>Coccinellidae</taxon>
        <taxon>Epilachninae</taxon>
        <taxon>Epilachnini</taxon>
        <taxon>Henosepilachna</taxon>
    </lineage>
</organism>
<dbReference type="AlphaFoldDB" id="A0AAW1V017"/>
<dbReference type="InterPro" id="IPR041661">
    <property type="entry name" value="ZN622/Rei1/Reh1_Znf-C2H2"/>
</dbReference>
<dbReference type="PANTHER" id="PTHR13182:SF8">
    <property type="entry name" value="CYTOPLASMIC 60S SUBUNIT BIOGENESIS FACTOR ZNF622"/>
    <property type="match status" value="1"/>
</dbReference>
<gene>
    <name evidence="3" type="ORF">WA026_012296</name>
</gene>
<dbReference type="PANTHER" id="PTHR13182">
    <property type="entry name" value="ZINC FINGER PROTEIN 622"/>
    <property type="match status" value="1"/>
</dbReference>
<dbReference type="Proteomes" id="UP001431783">
    <property type="component" value="Unassembled WGS sequence"/>
</dbReference>
<dbReference type="InterPro" id="IPR040025">
    <property type="entry name" value="Znf622/Rei1/Reh1"/>
</dbReference>
<accession>A0AAW1V017</accession>
<evidence type="ECO:0000313" key="3">
    <source>
        <dbReference type="EMBL" id="KAK9885545.1"/>
    </source>
</evidence>
<protein>
    <recommendedName>
        <fullName evidence="2">ZN622/Rei1/Reh1 zinc finger C2H2-type domain-containing protein</fullName>
    </recommendedName>
</protein>
<evidence type="ECO:0000259" key="2">
    <source>
        <dbReference type="Pfam" id="PF12756"/>
    </source>
</evidence>
<keyword evidence="1" id="KW-0175">Coiled coil</keyword>
<dbReference type="GO" id="GO:0042273">
    <property type="term" value="P:ribosomal large subunit biogenesis"/>
    <property type="evidence" value="ECO:0007669"/>
    <property type="project" value="TreeGrafter"/>
</dbReference>
<reference evidence="3 4" key="1">
    <citation type="submission" date="2023-03" db="EMBL/GenBank/DDBJ databases">
        <title>Genome insight into feeding habits of ladybird beetles.</title>
        <authorList>
            <person name="Li H.-S."/>
            <person name="Huang Y.-H."/>
            <person name="Pang H."/>
        </authorList>
    </citation>
    <scope>NUCLEOTIDE SEQUENCE [LARGE SCALE GENOMIC DNA]</scope>
    <source>
        <strain evidence="3">SYSU_2023b</strain>
        <tissue evidence="3">Whole body</tissue>
    </source>
</reference>
<evidence type="ECO:0000256" key="1">
    <source>
        <dbReference type="SAM" id="Coils"/>
    </source>
</evidence>
<dbReference type="GO" id="GO:0030687">
    <property type="term" value="C:preribosome, large subunit precursor"/>
    <property type="evidence" value="ECO:0007669"/>
    <property type="project" value="TreeGrafter"/>
</dbReference>
<comment type="caution">
    <text evidence="3">The sequence shown here is derived from an EMBL/GenBank/DDBJ whole genome shotgun (WGS) entry which is preliminary data.</text>
</comment>
<feature type="domain" description="ZN622/Rei1/Reh1 zinc finger C2H2-type" evidence="2">
    <location>
        <begin position="181"/>
        <end position="281"/>
    </location>
</feature>
<proteinExistence type="predicted"/>
<dbReference type="Pfam" id="PF12756">
    <property type="entry name" value="zf-C2H2_2"/>
    <property type="match status" value="1"/>
</dbReference>
<keyword evidence="4" id="KW-1185">Reference proteome</keyword>
<dbReference type="EMBL" id="JARQZJ010000096">
    <property type="protein sequence ID" value="KAK9885545.1"/>
    <property type="molecule type" value="Genomic_DNA"/>
</dbReference>
<name>A0AAW1V017_9CUCU</name>
<dbReference type="InterPro" id="IPR036236">
    <property type="entry name" value="Znf_C2H2_sf"/>
</dbReference>
<sequence length="386" mass="44632">MSTTNTKPGFSTCITCRLGFKDAELQRLHYKTEWHCYNSKRKVANLPPVSLNDYQQKMSKEKTEKEETQNDKGVCEPCQKLDYQQKMSKEKSEKEETQKDKGVCEPCQKLSANVNACDNHLNSKKYKYNYEIYLGQGDDIEIKSKKENMVNSAQVGNEDLIEKVDSDECDDDRGNPIDNDECLFCSHQSKNFFKNLEHMTEVHSFFIPDIEFCTDVQGLLRYLGEKVTKGYICMWCNESGRDFRSAEAAKSHKVDKGNGRMLQEGVTLAECVDYFDYSSSYPNVKDKMDVDEEVDVSNLDNSEYKSGVEVGRRSLTRNYKQSSTRTATVDLPRKTKKLRKTLYAYSALEWTQPDQELAARKARGMQYMKRMRSNMAKLRVKNKLTF</sequence>
<feature type="coiled-coil region" evidence="1">
    <location>
        <begin position="51"/>
        <end position="100"/>
    </location>
</feature>
<evidence type="ECO:0000313" key="4">
    <source>
        <dbReference type="Proteomes" id="UP001431783"/>
    </source>
</evidence>
<dbReference type="SUPFAM" id="SSF57667">
    <property type="entry name" value="beta-beta-alpha zinc fingers"/>
    <property type="match status" value="1"/>
</dbReference>